<evidence type="ECO:0000313" key="4">
    <source>
        <dbReference type="EMBL" id="QJQ07028.1"/>
    </source>
</evidence>
<dbReference type="Pfam" id="PF01464">
    <property type="entry name" value="SLT"/>
    <property type="match status" value="1"/>
</dbReference>
<dbReference type="AlphaFoldDB" id="A0A6M4A7Y8"/>
<dbReference type="PANTHER" id="PTHR37423:SF5">
    <property type="entry name" value="SOLUBLE LYTIC MUREIN TRANSGLYCOSYLASE"/>
    <property type="match status" value="1"/>
</dbReference>
<name>A0A6M4A7Y8_9BURK</name>
<dbReference type="CDD" id="cd13401">
    <property type="entry name" value="Slt70-like"/>
    <property type="match status" value="1"/>
</dbReference>
<keyword evidence="5" id="KW-1185">Reference proteome</keyword>
<dbReference type="OrthoDB" id="92254at2"/>
<dbReference type="Gene3D" id="1.10.530.10">
    <property type="match status" value="1"/>
</dbReference>
<dbReference type="Proteomes" id="UP000274350">
    <property type="component" value="Chromosome"/>
</dbReference>
<feature type="domain" description="Transglycosylase SLT" evidence="3">
    <location>
        <begin position="494"/>
        <end position="598"/>
    </location>
</feature>
<dbReference type="GO" id="GO:0004553">
    <property type="term" value="F:hydrolase activity, hydrolyzing O-glycosyl compounds"/>
    <property type="evidence" value="ECO:0007669"/>
    <property type="project" value="InterPro"/>
</dbReference>
<dbReference type="EMBL" id="CP051152">
    <property type="protein sequence ID" value="QJQ07028.1"/>
    <property type="molecule type" value="Genomic_DNA"/>
</dbReference>
<dbReference type="SUPFAM" id="SSF48435">
    <property type="entry name" value="Bacterial muramidases"/>
    <property type="match status" value="1"/>
</dbReference>
<organism evidence="4 5">
    <name type="scientific">Undibacterium piscinae</name>
    <dbReference type="NCBI Taxonomy" id="2495591"/>
    <lineage>
        <taxon>Bacteria</taxon>
        <taxon>Pseudomonadati</taxon>
        <taxon>Pseudomonadota</taxon>
        <taxon>Betaproteobacteria</taxon>
        <taxon>Burkholderiales</taxon>
        <taxon>Oxalobacteraceae</taxon>
        <taxon>Undibacterium</taxon>
    </lineage>
</organism>
<dbReference type="PANTHER" id="PTHR37423">
    <property type="entry name" value="SOLUBLE LYTIC MUREIN TRANSGLYCOSYLASE-RELATED"/>
    <property type="match status" value="1"/>
</dbReference>
<dbReference type="InterPro" id="IPR037061">
    <property type="entry name" value="Lytic_TGlycoase_superhlx_L_sf"/>
</dbReference>
<dbReference type="InterPro" id="IPR008258">
    <property type="entry name" value="Transglycosylase_SLT_dom_1"/>
</dbReference>
<comment type="similarity">
    <text evidence="1">Belongs to the transglycosylase Slt family.</text>
</comment>
<dbReference type="InterPro" id="IPR023346">
    <property type="entry name" value="Lysozyme-like_dom_sf"/>
</dbReference>
<evidence type="ECO:0000256" key="1">
    <source>
        <dbReference type="ARBA" id="ARBA00007734"/>
    </source>
</evidence>
<dbReference type="KEGG" id="upi:EJG51_015630"/>
<keyword evidence="2" id="KW-0732">Signal</keyword>
<dbReference type="GO" id="GO:0042597">
    <property type="term" value="C:periplasmic space"/>
    <property type="evidence" value="ECO:0007669"/>
    <property type="project" value="InterPro"/>
</dbReference>
<gene>
    <name evidence="4" type="ORF">EJG51_015630</name>
</gene>
<dbReference type="Gene3D" id="1.25.20.10">
    <property type="entry name" value="Bacterial muramidases"/>
    <property type="match status" value="1"/>
</dbReference>
<evidence type="ECO:0000259" key="3">
    <source>
        <dbReference type="Pfam" id="PF01464"/>
    </source>
</evidence>
<sequence>MFLQRKLVRFSLRKSLQLSLQLSLSMVAALLPWSEALAAKSVKSFVTADDRFMALRDAAMHDDASAAQEHAAALRQYEIPSYVDYYVLRTRIRSASNTEVKDFLNRYEGSAIADRLRNDWLLVLGHRAEWDTFDQQYPQFVVADDTQLKCYALISKASKLQKVAAEARALLTAPRDYGVGCYSLVTYLYEQGQFSEADLWVQMRMAAENSAMPLAQRMAKLLNVPEKSVTQAIEKPATLLGKAPASGKAAHELYLIALGRLAKTDPDEAADTLSQYSAKFSETERAQGWAHIALQASLKLKPEALAYWHRADAASLSQEAYQWRVRSALREGDWAMVKFGISAMPASLKNDPAWIYWQGRALKEEGKKEEAQALFASIAEQFHFYGQLALEERGQKIGVPLTAKPVTADEMALIAKNDNLQRALKFYAMNLRFEGTREWNWELRKMNERQHLVAAELARQNNMLDRMVSTSDRTKGENDFGQRFPTPFNESMYKTTQALGVDMAWVYGLIRQESRFILNAKSHVGASGLMQLMPATARYVAKKIGLGGFVPEQVNDIETNIVLGTNYLNMVLTDLGGSQALASAAYNAGPGRPRAWRSTLTRPVEGAIFAETIPFSETRGYVKNVLSNATYYAAIFEKKPQSLKARLGVVVPKGMSPNDAELP</sequence>
<evidence type="ECO:0000256" key="2">
    <source>
        <dbReference type="ARBA" id="ARBA00022729"/>
    </source>
</evidence>
<dbReference type="SUPFAM" id="SSF53955">
    <property type="entry name" value="Lysozyme-like"/>
    <property type="match status" value="1"/>
</dbReference>
<proteinExistence type="inferred from homology"/>
<protein>
    <submittedName>
        <fullName evidence="4">Lytic transglycosylase domain-containing protein</fullName>
    </submittedName>
</protein>
<accession>A0A6M4A7Y8</accession>
<dbReference type="InterPro" id="IPR008939">
    <property type="entry name" value="Lytic_TGlycosylase_superhlx_U"/>
</dbReference>
<dbReference type="Gene3D" id="1.10.1240.20">
    <property type="entry name" value="Lytic transglycosylase, superhelical linker domain"/>
    <property type="match status" value="1"/>
</dbReference>
<reference evidence="4 5" key="1">
    <citation type="journal article" date="2019" name="Int. J. Syst. Evol. Microbiol.">
        <title>Undibacterium piscinae sp. nov., isolated from Korean shiner intestine.</title>
        <authorList>
            <person name="Lee S.Y."/>
            <person name="Kang W."/>
            <person name="Kim P.S."/>
            <person name="Kim H.S."/>
            <person name="Sung H."/>
            <person name="Shin N.R."/>
            <person name="Whon T.W."/>
            <person name="Yun J.H."/>
            <person name="Lee J.Y."/>
            <person name="Lee J.Y."/>
            <person name="Jung M.J."/>
            <person name="Jeong Y.S."/>
            <person name="Tak E.J."/>
            <person name="Han J.E."/>
            <person name="Hyun D.W."/>
            <person name="Kang M.S."/>
            <person name="Lee K.E."/>
            <person name="Lee B.H."/>
            <person name="Bae J.W."/>
        </authorList>
    </citation>
    <scope>NUCLEOTIDE SEQUENCE [LARGE SCALE GENOMIC DNA]</scope>
    <source>
        <strain evidence="4 5">S11R28</strain>
    </source>
</reference>
<evidence type="ECO:0000313" key="5">
    <source>
        <dbReference type="Proteomes" id="UP000274350"/>
    </source>
</evidence>